<keyword evidence="6 11" id="KW-0547">Nucleotide-binding</keyword>
<reference evidence="12 13" key="2">
    <citation type="journal article" date="2010" name="Stand. Genomic Sci.">
        <title>Complete genome sequence of Sebaldella termitidis type strain (NCTC 11300).</title>
        <authorList>
            <person name="Harmon-Smith M."/>
            <person name="Celia L."/>
            <person name="Chertkov O."/>
            <person name="Lapidus A."/>
            <person name="Copeland A."/>
            <person name="Glavina Del Rio T."/>
            <person name="Nolan M."/>
            <person name="Lucas S."/>
            <person name="Tice H."/>
            <person name="Cheng J.F."/>
            <person name="Han C."/>
            <person name="Detter J.C."/>
            <person name="Bruce D."/>
            <person name="Goodwin L."/>
            <person name="Pitluck S."/>
            <person name="Pati A."/>
            <person name="Liolios K."/>
            <person name="Ivanova N."/>
            <person name="Mavromatis K."/>
            <person name="Mikhailova N."/>
            <person name="Chen A."/>
            <person name="Palaniappan K."/>
            <person name="Land M."/>
            <person name="Hauser L."/>
            <person name="Chang Y.J."/>
            <person name="Jeffries C.D."/>
            <person name="Brettin T."/>
            <person name="Goker M."/>
            <person name="Beck B."/>
            <person name="Bristow J."/>
            <person name="Eisen J.A."/>
            <person name="Markowitz V."/>
            <person name="Hugenholtz P."/>
            <person name="Kyrpides N.C."/>
            <person name="Klenk H.P."/>
            <person name="Chen F."/>
        </authorList>
    </citation>
    <scope>NUCLEOTIDE SEQUENCE [LARGE SCALE GENOMIC DNA]</scope>
    <source>
        <strain evidence="13">ATCC 33386 / NCTC 11300</strain>
    </source>
</reference>
<evidence type="ECO:0000256" key="2">
    <source>
        <dbReference type="ARBA" id="ARBA00001946"/>
    </source>
</evidence>
<dbReference type="NCBIfam" id="NF006830">
    <property type="entry name" value="PRK09355.1"/>
    <property type="match status" value="1"/>
</dbReference>
<comment type="cofactor">
    <cofactor evidence="2 11">
        <name>Mg(2+)</name>
        <dbReference type="ChEBI" id="CHEBI:18420"/>
    </cofactor>
</comment>
<evidence type="ECO:0000256" key="10">
    <source>
        <dbReference type="ARBA" id="ARBA00022977"/>
    </source>
</evidence>
<reference evidence="13" key="1">
    <citation type="submission" date="2009-09" db="EMBL/GenBank/DDBJ databases">
        <title>The complete chromosome of Sebaldella termitidis ATCC 33386.</title>
        <authorList>
            <consortium name="US DOE Joint Genome Institute (JGI-PGF)"/>
            <person name="Lucas S."/>
            <person name="Copeland A."/>
            <person name="Lapidus A."/>
            <person name="Glavina del Rio T."/>
            <person name="Dalin E."/>
            <person name="Tice H."/>
            <person name="Bruce D."/>
            <person name="Goodwin L."/>
            <person name="Pitluck S."/>
            <person name="Kyrpides N."/>
            <person name="Mavromatis K."/>
            <person name="Ivanova N."/>
            <person name="Mikhailova N."/>
            <person name="Sims D."/>
            <person name="Meincke L."/>
            <person name="Brettin T."/>
            <person name="Detter J.C."/>
            <person name="Han C."/>
            <person name="Larimer F."/>
            <person name="Land M."/>
            <person name="Hauser L."/>
            <person name="Markowitz V."/>
            <person name="Cheng J.F."/>
            <person name="Hugenholtz P."/>
            <person name="Woyke T."/>
            <person name="Wu D."/>
            <person name="Eisen J.A."/>
        </authorList>
    </citation>
    <scope>NUCLEOTIDE SEQUENCE [LARGE SCALE GENOMIC DNA]</scope>
    <source>
        <strain evidence="13">ATCC 33386 / NCTC 11300</strain>
    </source>
</reference>
<dbReference type="GO" id="GO:0000287">
    <property type="term" value="F:magnesium ion binding"/>
    <property type="evidence" value="ECO:0007669"/>
    <property type="project" value="UniProtKB-UniRule"/>
</dbReference>
<keyword evidence="7 11" id="KW-0418">Kinase</keyword>
<evidence type="ECO:0000256" key="11">
    <source>
        <dbReference type="HAMAP-Rule" id="MF_00228"/>
    </source>
</evidence>
<proteinExistence type="inferred from homology"/>
<dbReference type="SUPFAM" id="SSF53613">
    <property type="entry name" value="Ribokinase-like"/>
    <property type="match status" value="1"/>
</dbReference>
<dbReference type="InterPro" id="IPR000417">
    <property type="entry name" value="Hyethyz_kinase"/>
</dbReference>
<dbReference type="EMBL" id="CP001739">
    <property type="protein sequence ID" value="ACZ08022.1"/>
    <property type="molecule type" value="Genomic_DNA"/>
</dbReference>
<dbReference type="InterPro" id="IPR029056">
    <property type="entry name" value="Ribokinase-like"/>
</dbReference>
<keyword evidence="5 11" id="KW-0479">Metal-binding</keyword>
<evidence type="ECO:0000256" key="7">
    <source>
        <dbReference type="ARBA" id="ARBA00022777"/>
    </source>
</evidence>
<evidence type="ECO:0000256" key="6">
    <source>
        <dbReference type="ARBA" id="ARBA00022741"/>
    </source>
</evidence>
<dbReference type="NCBIfam" id="TIGR00694">
    <property type="entry name" value="thiM"/>
    <property type="match status" value="1"/>
</dbReference>
<evidence type="ECO:0000256" key="9">
    <source>
        <dbReference type="ARBA" id="ARBA00022842"/>
    </source>
</evidence>
<dbReference type="HOGENOM" id="CLU_019943_0_0_0"/>
<dbReference type="GO" id="GO:0004417">
    <property type="term" value="F:hydroxyethylthiazole kinase activity"/>
    <property type="evidence" value="ECO:0007669"/>
    <property type="project" value="UniProtKB-UniRule"/>
</dbReference>
<dbReference type="UniPathway" id="UPA00060">
    <property type="reaction ID" value="UER00139"/>
</dbReference>
<sequence>MTKKLTDIIKEYPDAVRTEKPLIHHITNYVTVNDCANITLAAGASPVMADDPEEAEDIVSLASALVINMGTLNKRTIESMITAGKAAKKKNIPVIFDPVGAGAGTLRNETAARILKEVRPSVLKGNVSEILFISGVSSGAKGVDVSENDKNIREEIICEKIKKLALKTGCVVAATGEKDIISDGKRVIYVENGHRMMSDITGTGCMTTSLTAVFCSVSNDLLLGTAAGILYMGLAGEKAFNEAGNRGSGSFRTALIDQIYNTSRKNIEENAKIFER</sequence>
<organism evidence="12 13">
    <name type="scientific">Sebaldella termitidis (strain ATCC 33386 / NCTC 11300)</name>
    <dbReference type="NCBI Taxonomy" id="526218"/>
    <lineage>
        <taxon>Bacteria</taxon>
        <taxon>Fusobacteriati</taxon>
        <taxon>Fusobacteriota</taxon>
        <taxon>Fusobacteriia</taxon>
        <taxon>Fusobacteriales</taxon>
        <taxon>Leptotrichiaceae</taxon>
        <taxon>Sebaldella</taxon>
    </lineage>
</organism>
<comment type="pathway">
    <text evidence="3 11">Cofactor biosynthesis; thiamine diphosphate biosynthesis; 4-methyl-5-(2-phosphoethyl)-thiazole from 5-(2-hydroxyethyl)-4-methylthiazole: step 1/1.</text>
</comment>
<evidence type="ECO:0000256" key="8">
    <source>
        <dbReference type="ARBA" id="ARBA00022840"/>
    </source>
</evidence>
<evidence type="ECO:0000256" key="3">
    <source>
        <dbReference type="ARBA" id="ARBA00004868"/>
    </source>
</evidence>
<feature type="binding site" evidence="11">
    <location>
        <position position="175"/>
    </location>
    <ligand>
        <name>ATP</name>
        <dbReference type="ChEBI" id="CHEBI:30616"/>
    </ligand>
</feature>
<comment type="similarity">
    <text evidence="11">Belongs to the Thz kinase family.</text>
</comment>
<dbReference type="Pfam" id="PF02110">
    <property type="entry name" value="HK"/>
    <property type="match status" value="1"/>
</dbReference>
<keyword evidence="4 11" id="KW-0808">Transferase</keyword>
<keyword evidence="13" id="KW-1185">Reference proteome</keyword>
<dbReference type="KEGG" id="str:Sterm_1154"/>
<keyword evidence="8 11" id="KW-0067">ATP-binding</keyword>
<dbReference type="EC" id="2.7.1.50" evidence="11"/>
<evidence type="ECO:0000313" key="13">
    <source>
        <dbReference type="Proteomes" id="UP000000845"/>
    </source>
</evidence>
<dbReference type="PIRSF" id="PIRSF000513">
    <property type="entry name" value="Thz_kinase"/>
    <property type="match status" value="1"/>
</dbReference>
<evidence type="ECO:0000256" key="4">
    <source>
        <dbReference type="ARBA" id="ARBA00022679"/>
    </source>
</evidence>
<dbReference type="CDD" id="cd01170">
    <property type="entry name" value="THZ_kinase"/>
    <property type="match status" value="1"/>
</dbReference>
<evidence type="ECO:0000313" key="12">
    <source>
        <dbReference type="EMBL" id="ACZ08022.1"/>
    </source>
</evidence>
<protein>
    <recommendedName>
        <fullName evidence="11">Hydroxyethylthiazole kinase</fullName>
        <ecNumber evidence="11">2.7.1.50</ecNumber>
    </recommendedName>
    <alternativeName>
        <fullName evidence="11">4-methyl-5-beta-hydroxyethylthiazole kinase</fullName>
        <shortName evidence="11">TH kinase</shortName>
        <shortName evidence="11">Thz kinase</shortName>
    </alternativeName>
</protein>
<dbReference type="GO" id="GO:0009229">
    <property type="term" value="P:thiamine diphosphate biosynthetic process"/>
    <property type="evidence" value="ECO:0007669"/>
    <property type="project" value="UniProtKB-UniRule"/>
</dbReference>
<feature type="binding site" evidence="11">
    <location>
        <position position="124"/>
    </location>
    <ligand>
        <name>ATP</name>
        <dbReference type="ChEBI" id="CHEBI:30616"/>
    </ligand>
</feature>
<dbReference type="PRINTS" id="PR01099">
    <property type="entry name" value="HYETHTZKNASE"/>
</dbReference>
<keyword evidence="9 11" id="KW-0460">Magnesium</keyword>
<comment type="function">
    <text evidence="11">Catalyzes the phosphorylation of the hydroxyl group of 4-methyl-5-beta-hydroxyethylthiazole (THZ).</text>
</comment>
<dbReference type="HAMAP" id="MF_00228">
    <property type="entry name" value="Thz_kinase"/>
    <property type="match status" value="1"/>
</dbReference>
<dbReference type="eggNOG" id="COG2145">
    <property type="taxonomic scope" value="Bacteria"/>
</dbReference>
<evidence type="ECO:0000256" key="5">
    <source>
        <dbReference type="ARBA" id="ARBA00022723"/>
    </source>
</evidence>
<dbReference type="AlphaFoldDB" id="D1AFY7"/>
<dbReference type="Gene3D" id="3.40.1190.20">
    <property type="match status" value="1"/>
</dbReference>
<dbReference type="GO" id="GO:0009228">
    <property type="term" value="P:thiamine biosynthetic process"/>
    <property type="evidence" value="ECO:0007669"/>
    <property type="project" value="UniProtKB-KW"/>
</dbReference>
<evidence type="ECO:0000256" key="1">
    <source>
        <dbReference type="ARBA" id="ARBA00001771"/>
    </source>
</evidence>
<comment type="catalytic activity">
    <reaction evidence="1 11">
        <text>5-(2-hydroxyethyl)-4-methylthiazole + ATP = 4-methyl-5-(2-phosphooxyethyl)-thiazole + ADP + H(+)</text>
        <dbReference type="Rhea" id="RHEA:24212"/>
        <dbReference type="ChEBI" id="CHEBI:15378"/>
        <dbReference type="ChEBI" id="CHEBI:17957"/>
        <dbReference type="ChEBI" id="CHEBI:30616"/>
        <dbReference type="ChEBI" id="CHEBI:58296"/>
        <dbReference type="ChEBI" id="CHEBI:456216"/>
        <dbReference type="EC" id="2.7.1.50"/>
    </reaction>
</comment>
<dbReference type="Proteomes" id="UP000000845">
    <property type="component" value="Chromosome"/>
</dbReference>
<feature type="binding site" evidence="11">
    <location>
        <position position="48"/>
    </location>
    <ligand>
        <name>substrate</name>
    </ligand>
</feature>
<dbReference type="RefSeq" id="WP_012860618.1">
    <property type="nucleotide sequence ID" value="NC_013517.1"/>
</dbReference>
<gene>
    <name evidence="11" type="primary">thiM</name>
    <name evidence="12" type="ordered locus">Sterm_1154</name>
</gene>
<accession>D1AFY7</accession>
<name>D1AFY7_SEBTE</name>
<dbReference type="STRING" id="526218.Sterm_1154"/>
<keyword evidence="10 11" id="KW-0784">Thiamine biosynthesis</keyword>
<feature type="binding site" evidence="11">
    <location>
        <position position="202"/>
    </location>
    <ligand>
        <name>substrate</name>
    </ligand>
</feature>
<dbReference type="GO" id="GO:0005524">
    <property type="term" value="F:ATP binding"/>
    <property type="evidence" value="ECO:0007669"/>
    <property type="project" value="UniProtKB-UniRule"/>
</dbReference>